<evidence type="ECO:0000256" key="9">
    <source>
        <dbReference type="ARBA" id="ARBA00022840"/>
    </source>
</evidence>
<dbReference type="Proteomes" id="UP000033123">
    <property type="component" value="Chromosome"/>
</dbReference>
<dbReference type="InterPro" id="IPR007409">
    <property type="entry name" value="Restrct_endonuc_type1_HsdR_N"/>
</dbReference>
<dbReference type="Pfam" id="PF04313">
    <property type="entry name" value="HSDR_N"/>
    <property type="match status" value="1"/>
</dbReference>
<keyword evidence="8 12" id="KW-0378">Hydrolase</keyword>
<evidence type="ECO:0000256" key="2">
    <source>
        <dbReference type="ARBA" id="ARBA00008598"/>
    </source>
</evidence>
<keyword evidence="4" id="KW-0540">Nuclease</keyword>
<dbReference type="HOGENOM" id="CLU_161214_0_0_2"/>
<dbReference type="PANTHER" id="PTHR30195">
    <property type="entry name" value="TYPE I SITE-SPECIFIC DEOXYRIBONUCLEASE PROTEIN SUBUNIT M AND R"/>
    <property type="match status" value="1"/>
</dbReference>
<feature type="domain" description="Restriction endonuclease type I HsdR N-terminal" evidence="11">
    <location>
        <begin position="23"/>
        <end position="115"/>
    </location>
</feature>
<keyword evidence="6" id="KW-0680">Restriction system</keyword>
<keyword evidence="10" id="KW-0238">DNA-binding</keyword>
<dbReference type="GO" id="GO:0003677">
    <property type="term" value="F:DNA binding"/>
    <property type="evidence" value="ECO:0007669"/>
    <property type="project" value="UniProtKB-KW"/>
</dbReference>
<evidence type="ECO:0000256" key="6">
    <source>
        <dbReference type="ARBA" id="ARBA00022747"/>
    </source>
</evidence>
<keyword evidence="9" id="KW-0067">ATP-binding</keyword>
<proteinExistence type="inferred from homology"/>
<evidence type="ECO:0000256" key="5">
    <source>
        <dbReference type="ARBA" id="ARBA00022741"/>
    </source>
</evidence>
<dbReference type="RefSeq" id="WP_048181856.1">
    <property type="nucleotide sequence ID" value="NZ_CP009508.1"/>
</dbReference>
<sequence>MPLKIKNQTKKKGEIPIPAIIPESEVEAASLEILSELGYDYLYGPDIAPETEDAEREDFGIFILPRRLRAAVDRLNPKIPAGAREEAIKKVLRAESQDLVHNNRAFHSMLANGVDGSRPLQW</sequence>
<dbReference type="GO" id="GO:0009035">
    <property type="term" value="F:type I site-specific deoxyribonuclease activity"/>
    <property type="evidence" value="ECO:0007669"/>
    <property type="project" value="UniProtKB-EC"/>
</dbReference>
<dbReference type="AlphaFoldDB" id="A0A0E3PLR8"/>
<evidence type="ECO:0000256" key="8">
    <source>
        <dbReference type="ARBA" id="ARBA00022801"/>
    </source>
</evidence>
<evidence type="ECO:0000256" key="3">
    <source>
        <dbReference type="ARBA" id="ARBA00012654"/>
    </source>
</evidence>
<comment type="similarity">
    <text evidence="2">Belongs to the HsdR family.</text>
</comment>
<dbReference type="EMBL" id="CP009508">
    <property type="protein sequence ID" value="AKB36314.1"/>
    <property type="molecule type" value="Genomic_DNA"/>
</dbReference>
<dbReference type="PATRIC" id="fig|1434118.4.peg.2197"/>
<comment type="catalytic activity">
    <reaction evidence="1">
        <text>Endonucleolytic cleavage of DNA to give random double-stranded fragments with terminal 5'-phosphates, ATP is simultaneously hydrolyzed.</text>
        <dbReference type="EC" id="3.1.21.3"/>
    </reaction>
</comment>
<evidence type="ECO:0000313" key="13">
    <source>
        <dbReference type="Proteomes" id="UP000033123"/>
    </source>
</evidence>
<evidence type="ECO:0000259" key="11">
    <source>
        <dbReference type="Pfam" id="PF04313"/>
    </source>
</evidence>
<protein>
    <recommendedName>
        <fullName evidence="3">type I site-specific deoxyribonuclease</fullName>
        <ecNumber evidence="3">3.1.21.3</ecNumber>
    </recommendedName>
</protein>
<dbReference type="PANTHER" id="PTHR30195:SF15">
    <property type="entry name" value="TYPE I RESTRICTION ENZYME HINDI ENDONUCLEASE SUBUNIT"/>
    <property type="match status" value="1"/>
</dbReference>
<evidence type="ECO:0000256" key="1">
    <source>
        <dbReference type="ARBA" id="ARBA00000851"/>
    </source>
</evidence>
<keyword evidence="7" id="KW-0255">Endonuclease</keyword>
<reference evidence="12 13" key="1">
    <citation type="submission" date="2014-07" db="EMBL/GenBank/DDBJ databases">
        <title>Methanogenic archaea and the global carbon cycle.</title>
        <authorList>
            <person name="Henriksen J.R."/>
            <person name="Luke J."/>
            <person name="Reinhart S."/>
            <person name="Benedict M.N."/>
            <person name="Youngblut N.D."/>
            <person name="Metcalf M.E."/>
            <person name="Whitaker R.J."/>
            <person name="Metcalf W.W."/>
        </authorList>
    </citation>
    <scope>NUCLEOTIDE SEQUENCE [LARGE SCALE GENOMIC DNA]</scope>
    <source>
        <strain evidence="12 13">C2J</strain>
    </source>
</reference>
<dbReference type="GO" id="GO:0009307">
    <property type="term" value="P:DNA restriction-modification system"/>
    <property type="evidence" value="ECO:0007669"/>
    <property type="project" value="UniProtKB-KW"/>
</dbReference>
<dbReference type="STRING" id="1434118.MSSAC_1724"/>
<evidence type="ECO:0000256" key="10">
    <source>
        <dbReference type="ARBA" id="ARBA00023125"/>
    </source>
</evidence>
<accession>A0A0E3PLR8</accession>
<evidence type="ECO:0000256" key="4">
    <source>
        <dbReference type="ARBA" id="ARBA00022722"/>
    </source>
</evidence>
<dbReference type="GO" id="GO:0005524">
    <property type="term" value="F:ATP binding"/>
    <property type="evidence" value="ECO:0007669"/>
    <property type="project" value="UniProtKB-KW"/>
</dbReference>
<organism evidence="12 13">
    <name type="scientific">Methanosarcina siciliae C2J</name>
    <dbReference type="NCBI Taxonomy" id="1434118"/>
    <lineage>
        <taxon>Archaea</taxon>
        <taxon>Methanobacteriati</taxon>
        <taxon>Methanobacteriota</taxon>
        <taxon>Stenosarchaea group</taxon>
        <taxon>Methanomicrobia</taxon>
        <taxon>Methanosarcinales</taxon>
        <taxon>Methanosarcinaceae</taxon>
        <taxon>Methanosarcina</taxon>
    </lineage>
</organism>
<evidence type="ECO:0000313" key="12">
    <source>
        <dbReference type="EMBL" id="AKB36314.1"/>
    </source>
</evidence>
<dbReference type="GeneID" id="24871338"/>
<gene>
    <name evidence="12" type="ORF">MSSAC_1724</name>
</gene>
<keyword evidence="5" id="KW-0547">Nucleotide-binding</keyword>
<evidence type="ECO:0000256" key="7">
    <source>
        <dbReference type="ARBA" id="ARBA00022759"/>
    </source>
</evidence>
<dbReference type="InterPro" id="IPR051268">
    <property type="entry name" value="Type-I_R_enzyme_R_subunit"/>
</dbReference>
<name>A0A0E3PLR8_9EURY</name>
<dbReference type="EC" id="3.1.21.3" evidence="3"/>
<dbReference type="KEGG" id="msj:MSSAC_1724"/>